<protein>
    <submittedName>
        <fullName evidence="2">Uncharacterized protein</fullName>
    </submittedName>
</protein>
<dbReference type="Proteomes" id="UP000009097">
    <property type="component" value="Unassembled WGS sequence"/>
</dbReference>
<proteinExistence type="predicted"/>
<feature type="region of interest" description="Disordered" evidence="1">
    <location>
        <begin position="76"/>
        <end position="132"/>
    </location>
</feature>
<dbReference type="GeneID" id="28957373"/>
<reference evidence="2" key="2">
    <citation type="journal article" date="2010" name="Nature">
        <title>Comparative genomics reveals mobile pathogenicity chromosomes in Fusarium.</title>
        <authorList>
            <person name="Ma L.J."/>
            <person name="van der Does H.C."/>
            <person name="Borkovich K.A."/>
            <person name="Coleman J.J."/>
            <person name="Daboussi M.J."/>
            <person name="Di Pietro A."/>
            <person name="Dufresne M."/>
            <person name="Freitag M."/>
            <person name="Grabherr M."/>
            <person name="Henrissat B."/>
            <person name="Houterman P.M."/>
            <person name="Kang S."/>
            <person name="Shim W.B."/>
            <person name="Woloshuk C."/>
            <person name="Xie X."/>
            <person name="Xu J.R."/>
            <person name="Antoniw J."/>
            <person name="Baker S.E."/>
            <person name="Bluhm B.H."/>
            <person name="Breakspear A."/>
            <person name="Brown D.W."/>
            <person name="Butchko R.A."/>
            <person name="Chapman S."/>
            <person name="Coulson R."/>
            <person name="Coutinho P.M."/>
            <person name="Danchin E.G."/>
            <person name="Diener A."/>
            <person name="Gale L.R."/>
            <person name="Gardiner D.M."/>
            <person name="Goff S."/>
            <person name="Hammond-Kosack K.E."/>
            <person name="Hilburn K."/>
            <person name="Hua-Van A."/>
            <person name="Jonkers W."/>
            <person name="Kazan K."/>
            <person name="Kodira C.D."/>
            <person name="Koehrsen M."/>
            <person name="Kumar L."/>
            <person name="Lee Y.H."/>
            <person name="Li L."/>
            <person name="Manners J.M."/>
            <person name="Miranda-Saavedra D."/>
            <person name="Mukherjee M."/>
            <person name="Park G."/>
            <person name="Park J."/>
            <person name="Park S.Y."/>
            <person name="Proctor R.H."/>
            <person name="Regev A."/>
            <person name="Ruiz-Roldan M.C."/>
            <person name="Sain D."/>
            <person name="Sakthikumar S."/>
            <person name="Sykes S."/>
            <person name="Schwartz D.C."/>
            <person name="Turgeon B.G."/>
            <person name="Wapinski I."/>
            <person name="Yoder O."/>
            <person name="Young S."/>
            <person name="Zeng Q."/>
            <person name="Zhou S."/>
            <person name="Galagan J."/>
            <person name="Cuomo C.A."/>
            <person name="Kistler H.C."/>
            <person name="Rep M."/>
        </authorList>
    </citation>
    <scope>NUCLEOTIDE SEQUENCE [LARGE SCALE GENOMIC DNA]</scope>
    <source>
        <strain evidence="2">4287</strain>
    </source>
</reference>
<dbReference type="KEGG" id="fox:FOXG_16521"/>
<dbReference type="OrthoDB" id="5100293at2759"/>
<evidence type="ECO:0000256" key="1">
    <source>
        <dbReference type="SAM" id="MobiDB-lite"/>
    </source>
</evidence>
<dbReference type="RefSeq" id="XP_018257125.1">
    <property type="nucleotide sequence ID" value="XM_018396543.1"/>
</dbReference>
<organism evidence="2 3">
    <name type="scientific">Fusarium oxysporum f. sp. lycopersici (strain 4287 / CBS 123668 / FGSC 9935 / NRRL 34936)</name>
    <name type="common">Fusarium vascular wilt of tomato</name>
    <dbReference type="NCBI Taxonomy" id="426428"/>
    <lineage>
        <taxon>Eukaryota</taxon>
        <taxon>Fungi</taxon>
        <taxon>Dikarya</taxon>
        <taxon>Ascomycota</taxon>
        <taxon>Pezizomycotina</taxon>
        <taxon>Sordariomycetes</taxon>
        <taxon>Hypocreomycetidae</taxon>
        <taxon>Hypocreales</taxon>
        <taxon>Nectriaceae</taxon>
        <taxon>Fusarium</taxon>
        <taxon>Fusarium oxysporum species complex</taxon>
    </lineage>
</organism>
<evidence type="ECO:0000313" key="2">
    <source>
        <dbReference type="EMBL" id="KNB19080.1"/>
    </source>
</evidence>
<dbReference type="EMBL" id="DS231730">
    <property type="protein sequence ID" value="KNB19080.1"/>
    <property type="molecule type" value="Genomic_DNA"/>
</dbReference>
<evidence type="ECO:0000313" key="3">
    <source>
        <dbReference type="Proteomes" id="UP000009097"/>
    </source>
</evidence>
<dbReference type="VEuPathDB" id="FungiDB:FOXG_16521"/>
<accession>A0A0J9W8R1</accession>
<gene>
    <name evidence="2" type="ORF">FOXG_16521</name>
</gene>
<name>A0A0J9W8R1_FUSO4</name>
<sequence>MDQHVHTTQNKIVYYTVQNFIMKLFLIAAVALVSSSFAAPATDTALVKKSSYHIDTIPYNGLPSAKVDVDALRAEQKGGQTATTNVKVMRSSKVTPKKKTSKKPSAKASVKKTKSRKKPKTTHSKRLLKSSSTGFKNGQDLVDSLDSLVAQIAARGDRINGTLLRVQAGTETRNKGTTDALKEIIQIRAAVSGALTRLSTTKNLKLTSDQRADVLNLVEELVKELLDIINDLIETLSLKLSLKASLNPLMNMLSDFLGGLAVTDGKLTPELRERLGDLIRAQINGDDTRGFDALGSGIENPLLRLHGSLKTSVGSN</sequence>
<dbReference type="AlphaFoldDB" id="A0A0J9W8R1"/>
<feature type="compositionally biased region" description="Basic residues" evidence="1">
    <location>
        <begin position="95"/>
        <end position="128"/>
    </location>
</feature>
<reference evidence="2" key="1">
    <citation type="submission" date="2007-04" db="EMBL/GenBank/DDBJ databases">
        <authorList>
            <consortium name="The Broad Institute Genome Sequencing Platform"/>
            <person name="Birren B."/>
            <person name="Lander E."/>
            <person name="Galagan J."/>
            <person name="Nusbaum C."/>
            <person name="Devon K."/>
            <person name="Ma L.-J."/>
            <person name="Jaffe D."/>
            <person name="Butler J."/>
            <person name="Alvarez P."/>
            <person name="Gnerre S."/>
            <person name="Grabherr M."/>
            <person name="Kleber M."/>
            <person name="Mauceli E."/>
            <person name="Brockman W."/>
            <person name="MacCallum I.A."/>
            <person name="Young S."/>
            <person name="LaButti K."/>
            <person name="DeCaprio D."/>
            <person name="Crawford M."/>
            <person name="Koehrsen M."/>
            <person name="Engels R."/>
            <person name="Montgomery P."/>
            <person name="Pearson M."/>
            <person name="Howarth C."/>
            <person name="Larson L."/>
            <person name="White J."/>
            <person name="O'Leary S."/>
            <person name="Kodira C."/>
            <person name="Zeng Q."/>
            <person name="Yandava C."/>
            <person name="Alvarado L."/>
            <person name="Kistler C."/>
            <person name="Shim W.-B."/>
            <person name="Kang S."/>
            <person name="Woloshuk C."/>
        </authorList>
    </citation>
    <scope>NUCLEOTIDE SEQUENCE</scope>
    <source>
        <strain evidence="2">4287</strain>
    </source>
</reference>